<dbReference type="InterPro" id="IPR016024">
    <property type="entry name" value="ARM-type_fold"/>
</dbReference>
<dbReference type="Proteomes" id="UP000232875">
    <property type="component" value="Unassembled WGS sequence"/>
</dbReference>
<dbReference type="PANTHER" id="PTHR45994">
    <property type="entry name" value="FI21225P1"/>
    <property type="match status" value="1"/>
</dbReference>
<reference evidence="3 4" key="1">
    <citation type="submission" date="2017-10" db="EMBL/GenBank/DDBJ databases">
        <title>A novel species of cold-tolerant Malassezia isolated from bats.</title>
        <authorList>
            <person name="Lorch J.M."/>
            <person name="Palmer J.M."/>
            <person name="Vanderwolf K.J."/>
            <person name="Schmidt K.Z."/>
            <person name="Verant M.L."/>
            <person name="Weller T.J."/>
            <person name="Blehert D.S."/>
        </authorList>
    </citation>
    <scope>NUCLEOTIDE SEQUENCE [LARGE SCALE GENOMIC DNA]</scope>
    <source>
        <strain evidence="3 4">NWHC:44797-103</strain>
    </source>
</reference>
<dbReference type="OrthoDB" id="199930at2759"/>
<evidence type="ECO:0000313" key="3">
    <source>
        <dbReference type="EMBL" id="PKI83668.1"/>
    </source>
</evidence>
<dbReference type="SUPFAM" id="SSF48371">
    <property type="entry name" value="ARM repeat"/>
    <property type="match status" value="1"/>
</dbReference>
<evidence type="ECO:0000256" key="1">
    <source>
        <dbReference type="ARBA" id="ARBA00004496"/>
    </source>
</evidence>
<keyword evidence="2" id="KW-0963">Cytoplasm</keyword>
<comment type="subcellular location">
    <subcellularLocation>
        <location evidence="1">Cytoplasm</location>
    </subcellularLocation>
</comment>
<organism evidence="3 4">
    <name type="scientific">Malassezia vespertilionis</name>
    <dbReference type="NCBI Taxonomy" id="2020962"/>
    <lineage>
        <taxon>Eukaryota</taxon>
        <taxon>Fungi</taxon>
        <taxon>Dikarya</taxon>
        <taxon>Basidiomycota</taxon>
        <taxon>Ustilaginomycotina</taxon>
        <taxon>Malasseziomycetes</taxon>
        <taxon>Malasseziales</taxon>
        <taxon>Malasseziaceae</taxon>
        <taxon>Malassezia</taxon>
    </lineage>
</organism>
<dbReference type="STRING" id="2020962.A0A2N1JAT1"/>
<keyword evidence="4" id="KW-1185">Reference proteome</keyword>
<proteinExistence type="predicted"/>
<accession>A0A2N1JAT1</accession>
<evidence type="ECO:0000313" key="4">
    <source>
        <dbReference type="Proteomes" id="UP000232875"/>
    </source>
</evidence>
<evidence type="ECO:0000256" key="2">
    <source>
        <dbReference type="ARBA" id="ARBA00022490"/>
    </source>
</evidence>
<protein>
    <recommendedName>
        <fullName evidence="5">UNC-45/Cro1/She4 central domain-containing protein</fullName>
    </recommendedName>
</protein>
<dbReference type="PANTHER" id="PTHR45994:SF1">
    <property type="entry name" value="FI21225P1"/>
    <property type="match status" value="1"/>
</dbReference>
<dbReference type="GO" id="GO:0051879">
    <property type="term" value="F:Hsp90 protein binding"/>
    <property type="evidence" value="ECO:0007669"/>
    <property type="project" value="TreeGrafter"/>
</dbReference>
<sequence>MADAVAALFAFEQDAADAAKALAALQTVEARHVPKVAGIFAREAHKNTASLLRALVVLGALSLVNPATALDVMKEGALLHTLVSVSNTPETSCAMAHALAEASSDVHVRTWLAQTPFVTEWLAPRTSLAKFQEVGQVQACADLAWIKLAMQTNDKTKKALSLSEQDTTTLYTALRDFFVSDGAQVQAPKPLLAFHEARAARDDALEGMYYLLFMPALRNTFCHDAPMLAAMVRILTLQTSADGDSALAFVLVSMLATLVAYPAKRTAEQQRAEALRRAASNQADDPLLAPEQVSLRVRALVHAGIVAPLVPLTVRAVRIESALRDQLAGLFLSLVTPQDSKFRGLLLQQGVGRALLLLSQTAHHTLRKPAPPNYALLPLQALAKLTITADPRLMYHAQGTPLLAVQCLASLYFAPHATLLQFFEAVMALTNMSSMDEPMAGVVARAVSPFPDADGANISDSLLSNLLLHDEPMVRKALVELLCNLVQDPHVFAYWAGEGTSAADDISTATIHLQTAQGRLRFLVSLCEGDIGLAASGTLACLTSAVSACQYLVRMPTSSLETLAELLGASEQLALRGFAILYNLVQYAASLAPNPDGLSKCEALGALHDARFFSATKAFVARHAAPQNAALPTAQALAMALDILKLADA</sequence>
<dbReference type="InterPro" id="IPR011989">
    <property type="entry name" value="ARM-like"/>
</dbReference>
<dbReference type="AlphaFoldDB" id="A0A2N1JAT1"/>
<evidence type="ECO:0008006" key="5">
    <source>
        <dbReference type="Google" id="ProtNLM"/>
    </source>
</evidence>
<gene>
    <name evidence="3" type="ORF">MVES_002588</name>
</gene>
<dbReference type="GO" id="GO:0005737">
    <property type="term" value="C:cytoplasm"/>
    <property type="evidence" value="ECO:0007669"/>
    <property type="project" value="UniProtKB-SubCell"/>
</dbReference>
<dbReference type="EMBL" id="KZ454991">
    <property type="protein sequence ID" value="PKI83668.1"/>
    <property type="molecule type" value="Genomic_DNA"/>
</dbReference>
<dbReference type="Gene3D" id="1.25.10.10">
    <property type="entry name" value="Leucine-rich Repeat Variant"/>
    <property type="match status" value="1"/>
</dbReference>
<name>A0A2N1JAT1_9BASI</name>